<sequence length="205" mass="23179">MSAHQSKSSFSEKSTPMAFRDTVKRAEQLVETSMKGNDASHDASHVWRVRDLALSLAREEGLSSNPDSMEIVELAALLHDVGDYKYLRDPSEEKLVENFLEEEGIAESKKMKILSIIKGMGFKDELTGVGNQEFPPEFGVVQDADRLDAIGAIGNLHVLHVNLFSLYVSFRRKRVIKSNSRQFHCLFLAGLSYRFRFLLPVGWFI</sequence>
<keyword evidence="3" id="KW-1185">Reference proteome</keyword>
<dbReference type="InterPro" id="IPR003607">
    <property type="entry name" value="HD/PDEase_dom"/>
</dbReference>
<dbReference type="SUPFAM" id="SSF109604">
    <property type="entry name" value="HD-domain/PDEase-like"/>
    <property type="match status" value="1"/>
</dbReference>
<dbReference type="SMART" id="SM00471">
    <property type="entry name" value="HDc"/>
    <property type="match status" value="1"/>
</dbReference>
<name>A0A0D2VAB8_GOSRA</name>
<dbReference type="PANTHER" id="PTHR33594:SF1">
    <property type="entry name" value="HD_PDEASE DOMAIN-CONTAINING PROTEIN"/>
    <property type="match status" value="1"/>
</dbReference>
<dbReference type="Pfam" id="PF01966">
    <property type="entry name" value="HD"/>
    <property type="match status" value="1"/>
</dbReference>
<dbReference type="PANTHER" id="PTHR33594">
    <property type="entry name" value="SUPERFAMILY HYDROLASE, PUTATIVE (AFU_ORTHOLOGUE AFUA_1G03035)-RELATED"/>
    <property type="match status" value="1"/>
</dbReference>
<protein>
    <recommendedName>
        <fullName evidence="1">HD/PDEase domain-containing protein</fullName>
    </recommendedName>
</protein>
<evidence type="ECO:0000313" key="3">
    <source>
        <dbReference type="Proteomes" id="UP000032304"/>
    </source>
</evidence>
<dbReference type="CDD" id="cd00077">
    <property type="entry name" value="HDc"/>
    <property type="match status" value="1"/>
</dbReference>
<dbReference type="InterPro" id="IPR006674">
    <property type="entry name" value="HD_domain"/>
</dbReference>
<proteinExistence type="predicted"/>
<gene>
    <name evidence="2" type="ORF">B456_013G070000</name>
</gene>
<dbReference type="Gramene" id="KJB79856">
    <property type="protein sequence ID" value="KJB79856"/>
    <property type="gene ID" value="B456_013G070000"/>
</dbReference>
<dbReference type="Gene3D" id="1.20.58.1910">
    <property type="match status" value="1"/>
</dbReference>
<feature type="domain" description="HD/PDEase" evidence="1">
    <location>
        <begin position="38"/>
        <end position="159"/>
    </location>
</feature>
<organism evidence="2 3">
    <name type="scientific">Gossypium raimondii</name>
    <name type="common">Peruvian cotton</name>
    <name type="synonym">Gossypium klotzschianum subsp. raimondii</name>
    <dbReference type="NCBI Taxonomy" id="29730"/>
    <lineage>
        <taxon>Eukaryota</taxon>
        <taxon>Viridiplantae</taxon>
        <taxon>Streptophyta</taxon>
        <taxon>Embryophyta</taxon>
        <taxon>Tracheophyta</taxon>
        <taxon>Spermatophyta</taxon>
        <taxon>Magnoliopsida</taxon>
        <taxon>eudicotyledons</taxon>
        <taxon>Gunneridae</taxon>
        <taxon>Pentapetalae</taxon>
        <taxon>rosids</taxon>
        <taxon>malvids</taxon>
        <taxon>Malvales</taxon>
        <taxon>Malvaceae</taxon>
        <taxon>Malvoideae</taxon>
        <taxon>Gossypium</taxon>
    </lineage>
</organism>
<reference evidence="2 3" key="1">
    <citation type="journal article" date="2012" name="Nature">
        <title>Repeated polyploidization of Gossypium genomes and the evolution of spinnable cotton fibres.</title>
        <authorList>
            <person name="Paterson A.H."/>
            <person name="Wendel J.F."/>
            <person name="Gundlach H."/>
            <person name="Guo H."/>
            <person name="Jenkins J."/>
            <person name="Jin D."/>
            <person name="Llewellyn D."/>
            <person name="Showmaker K.C."/>
            <person name="Shu S."/>
            <person name="Udall J."/>
            <person name="Yoo M.J."/>
            <person name="Byers R."/>
            <person name="Chen W."/>
            <person name="Doron-Faigenboim A."/>
            <person name="Duke M.V."/>
            <person name="Gong L."/>
            <person name="Grimwood J."/>
            <person name="Grover C."/>
            <person name="Grupp K."/>
            <person name="Hu G."/>
            <person name="Lee T.H."/>
            <person name="Li J."/>
            <person name="Lin L."/>
            <person name="Liu T."/>
            <person name="Marler B.S."/>
            <person name="Page J.T."/>
            <person name="Roberts A.W."/>
            <person name="Romanel E."/>
            <person name="Sanders W.S."/>
            <person name="Szadkowski E."/>
            <person name="Tan X."/>
            <person name="Tang H."/>
            <person name="Xu C."/>
            <person name="Wang J."/>
            <person name="Wang Z."/>
            <person name="Zhang D."/>
            <person name="Zhang L."/>
            <person name="Ashrafi H."/>
            <person name="Bedon F."/>
            <person name="Bowers J.E."/>
            <person name="Brubaker C.L."/>
            <person name="Chee P.W."/>
            <person name="Das S."/>
            <person name="Gingle A.R."/>
            <person name="Haigler C.H."/>
            <person name="Harker D."/>
            <person name="Hoffmann L.V."/>
            <person name="Hovav R."/>
            <person name="Jones D.C."/>
            <person name="Lemke C."/>
            <person name="Mansoor S."/>
            <person name="ur Rahman M."/>
            <person name="Rainville L.N."/>
            <person name="Rambani A."/>
            <person name="Reddy U.K."/>
            <person name="Rong J.K."/>
            <person name="Saranga Y."/>
            <person name="Scheffler B.E."/>
            <person name="Scheffler J.A."/>
            <person name="Stelly D.M."/>
            <person name="Triplett B.A."/>
            <person name="Van Deynze A."/>
            <person name="Vaslin M.F."/>
            <person name="Waghmare V.N."/>
            <person name="Walford S.A."/>
            <person name="Wright R.J."/>
            <person name="Zaki E.A."/>
            <person name="Zhang T."/>
            <person name="Dennis E.S."/>
            <person name="Mayer K.F."/>
            <person name="Peterson D.G."/>
            <person name="Rokhsar D.S."/>
            <person name="Wang X."/>
            <person name="Schmutz J."/>
        </authorList>
    </citation>
    <scope>NUCLEOTIDE SEQUENCE [LARGE SCALE GENOMIC DNA]</scope>
</reference>
<dbReference type="AlphaFoldDB" id="A0A0D2VAB8"/>
<evidence type="ECO:0000313" key="2">
    <source>
        <dbReference type="EMBL" id="KJB79856.1"/>
    </source>
</evidence>
<dbReference type="Proteomes" id="UP000032304">
    <property type="component" value="Chromosome 13"/>
</dbReference>
<dbReference type="EMBL" id="CM001752">
    <property type="protein sequence ID" value="KJB79856.1"/>
    <property type="molecule type" value="Genomic_DNA"/>
</dbReference>
<accession>A0A0D2VAB8</accession>
<evidence type="ECO:0000259" key="1">
    <source>
        <dbReference type="SMART" id="SM00471"/>
    </source>
</evidence>
<dbReference type="Gene3D" id="1.10.472.50">
    <property type="entry name" value="HD-domain/PDEase-like"/>
    <property type="match status" value="1"/>
</dbReference>